<keyword evidence="5" id="KW-0479">Metal-binding</keyword>
<dbReference type="InterPro" id="IPR014395">
    <property type="entry name" value="Pen/GL7ACA/AHL_acylase"/>
</dbReference>
<dbReference type="AlphaFoldDB" id="A0A1L1PNE8"/>
<dbReference type="Gene3D" id="1.10.1400.10">
    <property type="match status" value="1"/>
</dbReference>
<evidence type="ECO:0000256" key="5">
    <source>
        <dbReference type="PIRSR" id="PIRSR001227-2"/>
    </source>
</evidence>
<feature type="active site" description="Nucleophile" evidence="4">
    <location>
        <position position="283"/>
    </location>
</feature>
<evidence type="ECO:0000256" key="1">
    <source>
        <dbReference type="ARBA" id="ARBA00006586"/>
    </source>
</evidence>
<dbReference type="PIRSF" id="PIRSF001227">
    <property type="entry name" value="Pen_acylase"/>
    <property type="match status" value="1"/>
</dbReference>
<dbReference type="InterPro" id="IPR023343">
    <property type="entry name" value="Penicillin_amidase_dom1"/>
</dbReference>
<gene>
    <name evidence="7" type="ORF">BN948_03686</name>
</gene>
<dbReference type="Gene3D" id="2.30.120.10">
    <property type="match status" value="1"/>
</dbReference>
<dbReference type="InterPro" id="IPR043147">
    <property type="entry name" value="Penicillin_amidase_A-knob"/>
</dbReference>
<keyword evidence="2" id="KW-0378">Hydrolase</keyword>
<comment type="cofactor">
    <cofactor evidence="5">
        <name>Ca(2+)</name>
        <dbReference type="ChEBI" id="CHEBI:29108"/>
    </cofactor>
    <text evidence="5">Binds 1 Ca(2+) ion per dimer.</text>
</comment>
<reference evidence="8" key="1">
    <citation type="submission" date="2014-02" db="EMBL/GenBank/DDBJ databases">
        <authorList>
            <person name="Gan H."/>
        </authorList>
    </citation>
    <scope>NUCLEOTIDE SEQUENCE [LARGE SCALE GENOMIC DNA]</scope>
    <source>
        <strain evidence="8">S1</strain>
    </source>
</reference>
<organism evidence="7 8">
    <name type="scientific">Hydrogenophaga intermedia</name>
    <dbReference type="NCBI Taxonomy" id="65786"/>
    <lineage>
        <taxon>Bacteria</taxon>
        <taxon>Pseudomonadati</taxon>
        <taxon>Pseudomonadota</taxon>
        <taxon>Betaproteobacteria</taxon>
        <taxon>Burkholderiales</taxon>
        <taxon>Comamonadaceae</taxon>
        <taxon>Hydrogenophaga</taxon>
    </lineage>
</organism>
<dbReference type="Proteomes" id="UP000028878">
    <property type="component" value="Unassembled WGS sequence"/>
</dbReference>
<keyword evidence="8" id="KW-1185">Reference proteome</keyword>
<feature type="region of interest" description="Disordered" evidence="6">
    <location>
        <begin position="814"/>
        <end position="833"/>
    </location>
</feature>
<protein>
    <submittedName>
        <fullName evidence="7">Penicillin amidase</fullName>
    </submittedName>
</protein>
<evidence type="ECO:0000256" key="6">
    <source>
        <dbReference type="SAM" id="MobiDB-lite"/>
    </source>
</evidence>
<evidence type="ECO:0000313" key="7">
    <source>
        <dbReference type="EMBL" id="CDN89249.1"/>
    </source>
</evidence>
<dbReference type="GO" id="GO:0017000">
    <property type="term" value="P:antibiotic biosynthetic process"/>
    <property type="evidence" value="ECO:0007669"/>
    <property type="project" value="InterPro"/>
</dbReference>
<keyword evidence="5" id="KW-0106">Calcium</keyword>
<feature type="binding site" evidence="5">
    <location>
        <position position="364"/>
    </location>
    <ligand>
        <name>Ca(2+)</name>
        <dbReference type="ChEBI" id="CHEBI:29108"/>
    </ligand>
</feature>
<evidence type="ECO:0000256" key="4">
    <source>
        <dbReference type="PIRSR" id="PIRSR001227-1"/>
    </source>
</evidence>
<dbReference type="GO" id="GO:0046872">
    <property type="term" value="F:metal ion binding"/>
    <property type="evidence" value="ECO:0007669"/>
    <property type="project" value="UniProtKB-KW"/>
</dbReference>
<dbReference type="InterPro" id="IPR029055">
    <property type="entry name" value="Ntn_hydrolases_N"/>
</dbReference>
<dbReference type="Gene3D" id="1.10.439.10">
    <property type="entry name" value="Penicillin Amidohydrolase, domain 1"/>
    <property type="match status" value="1"/>
</dbReference>
<reference evidence="8" key="2">
    <citation type="submission" date="2014-11" db="EMBL/GenBank/DDBJ databases">
        <title>Draft genome sequence of Hydrogenophaga intermedia S1.</title>
        <authorList>
            <person name="Gan H.M."/>
            <person name="Chew T.H."/>
            <person name="Stolz A."/>
        </authorList>
    </citation>
    <scope>NUCLEOTIDE SEQUENCE [LARGE SCALE GENOMIC DNA]</scope>
    <source>
        <strain evidence="8">S1</strain>
    </source>
</reference>
<dbReference type="InterPro" id="IPR002692">
    <property type="entry name" value="S45"/>
</dbReference>
<evidence type="ECO:0000256" key="2">
    <source>
        <dbReference type="ARBA" id="ARBA00022801"/>
    </source>
</evidence>
<dbReference type="GO" id="GO:0016811">
    <property type="term" value="F:hydrolase activity, acting on carbon-nitrogen (but not peptide) bonds, in linear amides"/>
    <property type="evidence" value="ECO:0007669"/>
    <property type="project" value="InterPro"/>
</dbReference>
<comment type="similarity">
    <text evidence="1">Belongs to the peptidase S45 family.</text>
</comment>
<dbReference type="CDD" id="cd03747">
    <property type="entry name" value="Ntn_PGA_like"/>
    <property type="match status" value="1"/>
</dbReference>
<accession>A0A1L1PNE8</accession>
<dbReference type="InterPro" id="IPR043146">
    <property type="entry name" value="Penicillin_amidase_N_B-knob"/>
</dbReference>
<dbReference type="EMBL" id="CCAE010000038">
    <property type="protein sequence ID" value="CDN89249.1"/>
    <property type="molecule type" value="Genomic_DNA"/>
</dbReference>
<sequence>MRWIRRFVTLIGLLLVLAAALGLWYARQTLPQTEGQLKVSGLAAPVQVNRDGSDVTHILAQSPRDAWMALGYVHAQERGWQLAFNRAVMRGTLSEFLGPATLETDKLMRTLGIRQVAQRQLATLPPEAKAAVEAYSAGVNAFFASSEQALTPEFLVLGVDPREEAKRGAWWDPADSVGWSIMMALDLGGNWGNEFARLSALQVLDTPALWELFPPYPGEAPAATADLGRLYRELGVFKVNGSGNGTTTSQAPSTTGDTGWRERIALDLRDWTASFGFNENKGSNNWVVAGSRTQSGQPLLANDPHLGLSAPAIWYFARLQAPDAGGLKGMDVIGATLPGTPFVVLGRTAGVAWGFTNTGPDVQDLYLEQINPANTGEYRVPSANGEPAWAPFTVRAETIRVKGQADVTHLVRHTRHGPVLSDAQTQHGRVIDTARFVLALRWTALADDENVSATIASNRAQSVEDLLAAFSTFRAPMQNIVMADRTGRIAYKAAGRVPLRAPDNDIRGVAPAPGWEPRYDWTGWLPYADTPQDDGARGWIATANQRIHAADYPHFLTQDWAPPYRQQRIETLLEATPKHDVASMRTIQGDQHAESTLRLMPHLLKAPSTHPLAEAARAALQGFDGVMRADSAAPLIYTAWIDEFTRGVIGQRLGKERFEALYGKRLFRQSVEVFLESDNRAWCGVQGCVHASGEAFSRALDRLSAAHGSDVSAWRWGDAHPAISAHRPFSNVKPLARFFEVREPTGGDPFTVNVGQYHLDKADAPFANRHAASLRAIYDLADLDRSVFIYQTGQSGNVFSSRYRDMSATWSANGHRSLSLKPPRWASQMEMTP</sequence>
<dbReference type="SUPFAM" id="SSF56235">
    <property type="entry name" value="N-terminal nucleophile aminohydrolases (Ntn hydrolases)"/>
    <property type="match status" value="1"/>
</dbReference>
<feature type="binding site" evidence="5">
    <location>
        <position position="361"/>
    </location>
    <ligand>
        <name>Ca(2+)</name>
        <dbReference type="ChEBI" id="CHEBI:29108"/>
    </ligand>
</feature>
<keyword evidence="3" id="KW-0865">Zymogen</keyword>
<evidence type="ECO:0000313" key="8">
    <source>
        <dbReference type="Proteomes" id="UP000028878"/>
    </source>
</evidence>
<evidence type="ECO:0000256" key="3">
    <source>
        <dbReference type="ARBA" id="ARBA00023145"/>
    </source>
</evidence>
<proteinExistence type="inferred from homology"/>
<dbReference type="Gene3D" id="3.60.20.10">
    <property type="entry name" value="Glutamine Phosphoribosylpyrophosphate, subunit 1, domain 1"/>
    <property type="match status" value="1"/>
</dbReference>
<feature type="binding site" evidence="5">
    <location>
        <position position="194"/>
    </location>
    <ligand>
        <name>Ca(2+)</name>
        <dbReference type="ChEBI" id="CHEBI:29108"/>
    </ligand>
</feature>
<dbReference type="PANTHER" id="PTHR34218">
    <property type="entry name" value="PEPTIDASE S45 PENICILLIN AMIDASE"/>
    <property type="match status" value="1"/>
</dbReference>
<name>A0A1L1PNE8_HYDIT</name>
<dbReference type="Pfam" id="PF01804">
    <property type="entry name" value="Penicil_amidase"/>
    <property type="match status" value="1"/>
</dbReference>
<dbReference type="PANTHER" id="PTHR34218:SF4">
    <property type="entry name" value="ACYL-HOMOSERINE LACTONE ACYLASE QUIP"/>
    <property type="match status" value="1"/>
</dbReference>
<dbReference type="RefSeq" id="WP_009517426.1">
    <property type="nucleotide sequence ID" value="NZ_CCAE010000038.1"/>
</dbReference>